<evidence type="ECO:0000313" key="1">
    <source>
        <dbReference type="Proteomes" id="UP000887579"/>
    </source>
</evidence>
<dbReference type="Proteomes" id="UP000887579">
    <property type="component" value="Unplaced"/>
</dbReference>
<sequence>MILSKDVYDKCSAAYQKVIDEFEVKIADIKSQDGIDGKTKAAHLDSIIDEYVKSYYIPMEYWSHLYKLKSKDSKASPPSKKVVERYEAMRVLYSKIKDAEDDVDQWFNLLLEVGIDDFVTQNMEYRIVGNLNDDKLWKIYIGYLKDVNPKKMLLWYSKYCRFFLDDLEMKEKYRDEMTSYGRPIKLPWRNLFDFEKALDQNEDDTVTETYGDTVNAKSNENIMYYIRKNADHMVLRKLYQSCKHFFEKKSAPVCYAFSSYGTDDIESWTTFDNEKLKCVNDICKPEVLKNLYITTVFHFNYLQLPTDYISKEIVPLLYRCDAKYVELYGQNLSFAELLFFIGHGNVVDLCLKSCEIKDVDGRSLILLEKIMERLPNVKRIKLHPIKCGENTGHALAKMKFSEKIFEMDFGFIGERFDPDQFKNFCITNRAEQQFSLAMNFSRNNFGEEFVQKIKNRMEDCEKSCENTRIIICSYLDIYLNLWHLIVSVIRN</sequence>
<organism evidence="1 2">
    <name type="scientific">Panagrolaimus sp. ES5</name>
    <dbReference type="NCBI Taxonomy" id="591445"/>
    <lineage>
        <taxon>Eukaryota</taxon>
        <taxon>Metazoa</taxon>
        <taxon>Ecdysozoa</taxon>
        <taxon>Nematoda</taxon>
        <taxon>Chromadorea</taxon>
        <taxon>Rhabditida</taxon>
        <taxon>Tylenchina</taxon>
        <taxon>Panagrolaimomorpha</taxon>
        <taxon>Panagrolaimoidea</taxon>
        <taxon>Panagrolaimidae</taxon>
        <taxon>Panagrolaimus</taxon>
    </lineage>
</organism>
<dbReference type="WBParaSite" id="ES5_v2.g20172.t1">
    <property type="protein sequence ID" value="ES5_v2.g20172.t1"/>
    <property type="gene ID" value="ES5_v2.g20172"/>
</dbReference>
<name>A0AC34FSL0_9BILA</name>
<protein>
    <submittedName>
        <fullName evidence="2">Uncharacterized protein</fullName>
    </submittedName>
</protein>
<accession>A0AC34FSL0</accession>
<evidence type="ECO:0000313" key="2">
    <source>
        <dbReference type="WBParaSite" id="ES5_v2.g20172.t1"/>
    </source>
</evidence>
<reference evidence="2" key="1">
    <citation type="submission" date="2022-11" db="UniProtKB">
        <authorList>
            <consortium name="WormBaseParasite"/>
        </authorList>
    </citation>
    <scope>IDENTIFICATION</scope>
</reference>
<proteinExistence type="predicted"/>